<feature type="domain" description="HTH lysR-type" evidence="5">
    <location>
        <begin position="1"/>
        <end position="59"/>
    </location>
</feature>
<accession>A0ABY9RJB5</accession>
<proteinExistence type="inferred from homology"/>
<dbReference type="SUPFAM" id="SSF46785">
    <property type="entry name" value="Winged helix' DNA-binding domain"/>
    <property type="match status" value="1"/>
</dbReference>
<dbReference type="PRINTS" id="PR00039">
    <property type="entry name" value="HTHLYSR"/>
</dbReference>
<dbReference type="Proteomes" id="UP001181355">
    <property type="component" value="Chromosome"/>
</dbReference>
<dbReference type="PANTHER" id="PTHR30537">
    <property type="entry name" value="HTH-TYPE TRANSCRIPTIONAL REGULATOR"/>
    <property type="match status" value="1"/>
</dbReference>
<evidence type="ECO:0000313" key="7">
    <source>
        <dbReference type="Proteomes" id="UP001181355"/>
    </source>
</evidence>
<keyword evidence="3" id="KW-0238">DNA-binding</keyword>
<dbReference type="InterPro" id="IPR005119">
    <property type="entry name" value="LysR_subst-bd"/>
</dbReference>
<evidence type="ECO:0000256" key="2">
    <source>
        <dbReference type="ARBA" id="ARBA00023015"/>
    </source>
</evidence>
<dbReference type="InterPro" id="IPR058163">
    <property type="entry name" value="LysR-type_TF_proteobact-type"/>
</dbReference>
<keyword evidence="2" id="KW-0805">Transcription regulation</keyword>
<organism evidence="6 7">
    <name type="scientific">Undibacterium cyanobacteriorum</name>
    <dbReference type="NCBI Taxonomy" id="3073561"/>
    <lineage>
        <taxon>Bacteria</taxon>
        <taxon>Pseudomonadati</taxon>
        <taxon>Pseudomonadota</taxon>
        <taxon>Betaproteobacteria</taxon>
        <taxon>Burkholderiales</taxon>
        <taxon>Oxalobacteraceae</taxon>
        <taxon>Undibacterium</taxon>
    </lineage>
</organism>
<evidence type="ECO:0000259" key="5">
    <source>
        <dbReference type="PROSITE" id="PS50931"/>
    </source>
</evidence>
<dbReference type="InterPro" id="IPR000847">
    <property type="entry name" value="LysR_HTH_N"/>
</dbReference>
<dbReference type="InterPro" id="IPR036390">
    <property type="entry name" value="WH_DNA-bd_sf"/>
</dbReference>
<dbReference type="SUPFAM" id="SSF53850">
    <property type="entry name" value="Periplasmic binding protein-like II"/>
    <property type="match status" value="1"/>
</dbReference>
<protein>
    <submittedName>
        <fullName evidence="6">LysR family transcriptional regulator</fullName>
    </submittedName>
</protein>
<dbReference type="PANTHER" id="PTHR30537:SF5">
    <property type="entry name" value="HTH-TYPE TRANSCRIPTIONAL ACTIVATOR TTDR-RELATED"/>
    <property type="match status" value="1"/>
</dbReference>
<dbReference type="Gene3D" id="1.10.10.10">
    <property type="entry name" value="Winged helix-like DNA-binding domain superfamily/Winged helix DNA-binding domain"/>
    <property type="match status" value="1"/>
</dbReference>
<dbReference type="InterPro" id="IPR036388">
    <property type="entry name" value="WH-like_DNA-bd_sf"/>
</dbReference>
<dbReference type="PROSITE" id="PS50931">
    <property type="entry name" value="HTH_LYSR"/>
    <property type="match status" value="1"/>
</dbReference>
<dbReference type="EMBL" id="CP133720">
    <property type="protein sequence ID" value="WMW81321.1"/>
    <property type="molecule type" value="Genomic_DNA"/>
</dbReference>
<sequence>MDKFHLINVFVSVVDQKGFAGAARKLDMSPPAVTRAINELETALGLRLLTRTTRTVRVTEAGERYAQDCRRILGEMLEADESVTGMHTAPRGRLSITAPVLFGGKYVTPIVTEYLSRYPEVSASCLFLDRVVNLLDEGVDLAFRIGQLPDSSMQAIPVGKVRRVICGSPKYFAQHGKPMTPGDLSHHTIISASSVTPSQEWKFIDQGETCSVHLTARMITSSNDSAIRAALNGFGITRLMSYQIAQQVQDAQLEMVLQDYEPAPLPIHILHREGRRVPQRVRSFLDLAVETLRADKRLNTS</sequence>
<keyword evidence="7" id="KW-1185">Reference proteome</keyword>
<reference evidence="6" key="1">
    <citation type="submission" date="2023-09" db="EMBL/GenBank/DDBJ databases">
        <title>Undibacterium sp. 20NA77.5 isolated from freshwater.</title>
        <authorList>
            <person name="Le V."/>
            <person name="Ko S.-R."/>
            <person name="Ahn C.-Y."/>
            <person name="Oh H.-M."/>
        </authorList>
    </citation>
    <scope>NUCLEOTIDE SEQUENCE</scope>
    <source>
        <strain evidence="6">20NA77.5</strain>
    </source>
</reference>
<dbReference type="RefSeq" id="WP_309482801.1">
    <property type="nucleotide sequence ID" value="NZ_CP133720.1"/>
</dbReference>
<dbReference type="CDD" id="cd08471">
    <property type="entry name" value="PBP2_CrgA_like_2"/>
    <property type="match status" value="1"/>
</dbReference>
<dbReference type="Pfam" id="PF03466">
    <property type="entry name" value="LysR_substrate"/>
    <property type="match status" value="1"/>
</dbReference>
<evidence type="ECO:0000313" key="6">
    <source>
        <dbReference type="EMBL" id="WMW81321.1"/>
    </source>
</evidence>
<keyword evidence="4" id="KW-0804">Transcription</keyword>
<dbReference type="Gene3D" id="3.40.190.290">
    <property type="match status" value="1"/>
</dbReference>
<evidence type="ECO:0000256" key="1">
    <source>
        <dbReference type="ARBA" id="ARBA00009437"/>
    </source>
</evidence>
<name>A0ABY9RJB5_9BURK</name>
<comment type="similarity">
    <text evidence="1">Belongs to the LysR transcriptional regulatory family.</text>
</comment>
<dbReference type="Pfam" id="PF00126">
    <property type="entry name" value="HTH_1"/>
    <property type="match status" value="1"/>
</dbReference>
<evidence type="ECO:0000256" key="3">
    <source>
        <dbReference type="ARBA" id="ARBA00023125"/>
    </source>
</evidence>
<gene>
    <name evidence="6" type="ORF">RF679_03320</name>
</gene>
<evidence type="ECO:0000256" key="4">
    <source>
        <dbReference type="ARBA" id="ARBA00023163"/>
    </source>
</evidence>